<gene>
    <name evidence="14" type="ORF">MGWOODY_Smn3694</name>
</gene>
<keyword evidence="7" id="KW-0630">Potassium</keyword>
<evidence type="ECO:0000256" key="12">
    <source>
        <dbReference type="ARBA" id="ARBA00034430"/>
    </source>
</evidence>
<dbReference type="GO" id="GO:0016020">
    <property type="term" value="C:membrane"/>
    <property type="evidence" value="ECO:0007669"/>
    <property type="project" value="UniProtKB-SubCell"/>
</dbReference>
<reference evidence="14" key="1">
    <citation type="submission" date="2015-10" db="EMBL/GenBank/DDBJ databases">
        <authorList>
            <person name="Gilbert D.G."/>
        </authorList>
    </citation>
    <scope>NUCLEOTIDE SEQUENCE</scope>
</reference>
<feature type="transmembrane region" description="Helical" evidence="13">
    <location>
        <begin position="160"/>
        <end position="193"/>
    </location>
</feature>
<comment type="catalytic activity">
    <reaction evidence="12">
        <text>K(+)(in) = K(+)(out)</text>
        <dbReference type="Rhea" id="RHEA:29463"/>
        <dbReference type="ChEBI" id="CHEBI:29103"/>
    </reaction>
</comment>
<dbReference type="Pfam" id="PF06736">
    <property type="entry name" value="TMEM175"/>
    <property type="match status" value="1"/>
</dbReference>
<evidence type="ECO:0000256" key="10">
    <source>
        <dbReference type="ARBA" id="ARBA00023136"/>
    </source>
</evidence>
<dbReference type="GO" id="GO:0005267">
    <property type="term" value="F:potassium channel activity"/>
    <property type="evidence" value="ECO:0007669"/>
    <property type="project" value="UniProtKB-KW"/>
</dbReference>
<evidence type="ECO:0000256" key="2">
    <source>
        <dbReference type="ARBA" id="ARBA00006920"/>
    </source>
</evidence>
<keyword evidence="5 13" id="KW-0812">Transmembrane</keyword>
<evidence type="ECO:0000256" key="4">
    <source>
        <dbReference type="ARBA" id="ARBA00022538"/>
    </source>
</evidence>
<dbReference type="GO" id="GO:0015252">
    <property type="term" value="F:proton channel activity"/>
    <property type="evidence" value="ECO:0007669"/>
    <property type="project" value="InterPro"/>
</dbReference>
<dbReference type="EMBL" id="CZQE01000082">
    <property type="protein sequence ID" value="CUS43764.1"/>
    <property type="molecule type" value="Genomic_DNA"/>
</dbReference>
<evidence type="ECO:0000313" key="14">
    <source>
        <dbReference type="EMBL" id="CUS43764.1"/>
    </source>
</evidence>
<evidence type="ECO:0000256" key="5">
    <source>
        <dbReference type="ARBA" id="ARBA00022692"/>
    </source>
</evidence>
<evidence type="ECO:0000256" key="9">
    <source>
        <dbReference type="ARBA" id="ARBA00023065"/>
    </source>
</evidence>
<keyword evidence="4" id="KW-0633">Potassium transport</keyword>
<keyword evidence="6" id="KW-0631">Potassium channel</keyword>
<accession>A0A160TJJ7</accession>
<evidence type="ECO:0000256" key="11">
    <source>
        <dbReference type="ARBA" id="ARBA00023303"/>
    </source>
</evidence>
<keyword evidence="10 13" id="KW-0472">Membrane</keyword>
<feature type="transmembrane region" description="Helical" evidence="13">
    <location>
        <begin position="83"/>
        <end position="107"/>
    </location>
</feature>
<evidence type="ECO:0000256" key="3">
    <source>
        <dbReference type="ARBA" id="ARBA00022448"/>
    </source>
</evidence>
<organism evidence="14">
    <name type="scientific">hydrothermal vent metagenome</name>
    <dbReference type="NCBI Taxonomy" id="652676"/>
    <lineage>
        <taxon>unclassified sequences</taxon>
        <taxon>metagenomes</taxon>
        <taxon>ecological metagenomes</taxon>
    </lineage>
</organism>
<comment type="subcellular location">
    <subcellularLocation>
        <location evidence="1">Membrane</location>
        <topology evidence="1">Multi-pass membrane protein</topology>
    </subcellularLocation>
</comment>
<evidence type="ECO:0000256" key="13">
    <source>
        <dbReference type="SAM" id="Phobius"/>
    </source>
</evidence>
<dbReference type="AlphaFoldDB" id="A0A160TJJ7"/>
<protein>
    <submittedName>
        <fullName evidence="14">Integral membrane protein</fullName>
    </submittedName>
</protein>
<feature type="transmembrane region" description="Helical" evidence="13">
    <location>
        <begin position="51"/>
        <end position="71"/>
    </location>
</feature>
<dbReference type="PANTHER" id="PTHR31462">
    <property type="entry name" value="ENDOSOMAL/LYSOSOMAL POTASSIUM CHANNEL TMEM175"/>
    <property type="match status" value="1"/>
</dbReference>
<evidence type="ECO:0000256" key="8">
    <source>
        <dbReference type="ARBA" id="ARBA00022989"/>
    </source>
</evidence>
<name>A0A160TJJ7_9ZZZZ</name>
<dbReference type="PANTHER" id="PTHR31462:SF5">
    <property type="entry name" value="ENDOSOMAL_LYSOSOMAL PROTON CHANNEL TMEM175"/>
    <property type="match status" value="1"/>
</dbReference>
<keyword evidence="11" id="KW-0407">Ion channel</keyword>
<keyword evidence="9" id="KW-0406">Ion transport</keyword>
<dbReference type="InterPro" id="IPR010617">
    <property type="entry name" value="TMEM175-like"/>
</dbReference>
<feature type="transmembrane region" description="Helical" evidence="13">
    <location>
        <begin position="119"/>
        <end position="139"/>
    </location>
</feature>
<evidence type="ECO:0000256" key="1">
    <source>
        <dbReference type="ARBA" id="ARBA00004141"/>
    </source>
</evidence>
<keyword evidence="3" id="KW-0813">Transport</keyword>
<evidence type="ECO:0000256" key="6">
    <source>
        <dbReference type="ARBA" id="ARBA00022826"/>
    </source>
</evidence>
<comment type="similarity">
    <text evidence="2">Belongs to the TMEM175 family.</text>
</comment>
<sequence length="212" mass="23656">MSDTAPSGDEEGRPGIGRIEAFSDGVVAIIVTIMVLELHPPISEGMDRLWTLWPVFLAYVLSYAYVAIYWVNHHRLFTHATRVTNGLIWSNMLLLFALSLVPFSTSYLGEHHFNREATLLYLVTMLLPAAAYIWLQSIIRRTGKQGPASQAYHRQYARKGLVAGLLYLLGVPLSFLSPWLGIACAALVAILWFLPDGPFDRLFDGRAGHRAS</sequence>
<keyword evidence="8 13" id="KW-1133">Transmembrane helix</keyword>
<evidence type="ECO:0000256" key="7">
    <source>
        <dbReference type="ARBA" id="ARBA00022958"/>
    </source>
</evidence>
<proteinExistence type="inferred from homology"/>